<name>A0ACB7PMK6_9PEZI</name>
<evidence type="ECO:0000313" key="1">
    <source>
        <dbReference type="EMBL" id="KAH6649517.1"/>
    </source>
</evidence>
<dbReference type="Proteomes" id="UP000724584">
    <property type="component" value="Unassembled WGS sequence"/>
</dbReference>
<sequence length="145" mass="15909">MRFTFAATATLFGAALTTPAPQAEAPEFRESVSIKGFYARKSHLVDGTLDGPVDSATFKMIANREEDTIGPESYNCEGIKNIWDQYRFEVFEASEQNVYTIMVIHQTAPAFGFWGNTDVPAYCRAGGNNAMICGQVAEVTADLHL</sequence>
<organism evidence="1 2">
    <name type="scientific">Chaetomium tenue</name>
    <dbReference type="NCBI Taxonomy" id="1854479"/>
    <lineage>
        <taxon>Eukaryota</taxon>
        <taxon>Fungi</taxon>
        <taxon>Dikarya</taxon>
        <taxon>Ascomycota</taxon>
        <taxon>Pezizomycotina</taxon>
        <taxon>Sordariomycetes</taxon>
        <taxon>Sordariomycetidae</taxon>
        <taxon>Sordariales</taxon>
        <taxon>Chaetomiaceae</taxon>
        <taxon>Chaetomium</taxon>
    </lineage>
</organism>
<reference evidence="1 2" key="1">
    <citation type="journal article" date="2021" name="Nat. Commun.">
        <title>Genetic determinants of endophytism in the Arabidopsis root mycobiome.</title>
        <authorList>
            <person name="Mesny F."/>
            <person name="Miyauchi S."/>
            <person name="Thiergart T."/>
            <person name="Pickel B."/>
            <person name="Atanasova L."/>
            <person name="Karlsson M."/>
            <person name="Huettel B."/>
            <person name="Barry K.W."/>
            <person name="Haridas S."/>
            <person name="Chen C."/>
            <person name="Bauer D."/>
            <person name="Andreopoulos W."/>
            <person name="Pangilinan J."/>
            <person name="LaButti K."/>
            <person name="Riley R."/>
            <person name="Lipzen A."/>
            <person name="Clum A."/>
            <person name="Drula E."/>
            <person name="Henrissat B."/>
            <person name="Kohler A."/>
            <person name="Grigoriev I.V."/>
            <person name="Martin F.M."/>
            <person name="Hacquard S."/>
        </authorList>
    </citation>
    <scope>NUCLEOTIDE SEQUENCE [LARGE SCALE GENOMIC DNA]</scope>
    <source>
        <strain evidence="1 2">MPI-SDFR-AT-0079</strain>
    </source>
</reference>
<gene>
    <name evidence="1" type="ORF">F5144DRAFT_616662</name>
</gene>
<dbReference type="EMBL" id="JAGIZQ010000001">
    <property type="protein sequence ID" value="KAH6649517.1"/>
    <property type="molecule type" value="Genomic_DNA"/>
</dbReference>
<proteinExistence type="predicted"/>
<evidence type="ECO:0000313" key="2">
    <source>
        <dbReference type="Proteomes" id="UP000724584"/>
    </source>
</evidence>
<keyword evidence="2" id="KW-1185">Reference proteome</keyword>
<comment type="caution">
    <text evidence="1">The sequence shown here is derived from an EMBL/GenBank/DDBJ whole genome shotgun (WGS) entry which is preliminary data.</text>
</comment>
<accession>A0ACB7PMK6</accession>
<protein>
    <submittedName>
        <fullName evidence="1">Uncharacterized protein</fullName>
    </submittedName>
</protein>